<keyword evidence="2" id="KW-1185">Reference proteome</keyword>
<dbReference type="Pfam" id="PF24441">
    <property type="entry name" value="DUF7560"/>
    <property type="match status" value="1"/>
</dbReference>
<protein>
    <recommendedName>
        <fullName evidence="3">Small CPxCG-related zinc finger protein</fullName>
    </recommendedName>
</protein>
<dbReference type="AlphaFoldDB" id="A0ABD5XXC0"/>
<organism evidence="1 2">
    <name type="scientific">Halosimplex aquaticum</name>
    <dbReference type="NCBI Taxonomy" id="3026162"/>
    <lineage>
        <taxon>Archaea</taxon>
        <taxon>Methanobacteriati</taxon>
        <taxon>Methanobacteriota</taxon>
        <taxon>Stenosarchaea group</taxon>
        <taxon>Halobacteria</taxon>
        <taxon>Halobacteriales</taxon>
        <taxon>Haloarculaceae</taxon>
        <taxon>Halosimplex</taxon>
    </lineage>
</organism>
<dbReference type="InterPro" id="IPR055982">
    <property type="entry name" value="DUF7560"/>
</dbReference>
<reference evidence="1 2" key="1">
    <citation type="journal article" date="2019" name="Int. J. Syst. Evol. Microbiol.">
        <title>The Global Catalogue of Microorganisms (GCM) 10K type strain sequencing project: providing services to taxonomists for standard genome sequencing and annotation.</title>
        <authorList>
            <consortium name="The Broad Institute Genomics Platform"/>
            <consortium name="The Broad Institute Genome Sequencing Center for Infectious Disease"/>
            <person name="Wu L."/>
            <person name="Ma J."/>
        </authorList>
    </citation>
    <scope>NUCLEOTIDE SEQUENCE [LARGE SCALE GENOMIC DNA]</scope>
    <source>
        <strain evidence="1 2">XZYJT29</strain>
    </source>
</reference>
<proteinExistence type="predicted"/>
<evidence type="ECO:0000313" key="1">
    <source>
        <dbReference type="EMBL" id="MFC7138349.1"/>
    </source>
</evidence>
<accession>A0ABD5XXC0</accession>
<name>A0ABD5XXC0_9EURY</name>
<evidence type="ECO:0000313" key="2">
    <source>
        <dbReference type="Proteomes" id="UP001596432"/>
    </source>
</evidence>
<dbReference type="Proteomes" id="UP001596432">
    <property type="component" value="Unassembled WGS sequence"/>
</dbReference>
<evidence type="ECO:0008006" key="3">
    <source>
        <dbReference type="Google" id="ProtNLM"/>
    </source>
</evidence>
<comment type="caution">
    <text evidence="1">The sequence shown here is derived from an EMBL/GenBank/DDBJ whole genome shotgun (WGS) entry which is preliminary data.</text>
</comment>
<sequence length="54" mass="5725">MSASEDYIFVCPACEESMEVNASMRDALVENGCVVCGSPVSEGAFTETEQSADQ</sequence>
<dbReference type="GeneID" id="78818586"/>
<dbReference type="EMBL" id="JBHTAS010000001">
    <property type="protein sequence ID" value="MFC7138349.1"/>
    <property type="molecule type" value="Genomic_DNA"/>
</dbReference>
<dbReference type="RefSeq" id="WP_274323980.1">
    <property type="nucleotide sequence ID" value="NZ_CP118158.1"/>
</dbReference>
<gene>
    <name evidence="1" type="ORF">ACFQMA_00680</name>
</gene>